<feature type="compositionally biased region" description="Polar residues" evidence="1">
    <location>
        <begin position="498"/>
        <end position="507"/>
    </location>
</feature>
<name>A0A8H3BD20_9AGAM</name>
<feature type="region of interest" description="Disordered" evidence="1">
    <location>
        <begin position="58"/>
        <end position="297"/>
    </location>
</feature>
<keyword evidence="2" id="KW-0812">Transmembrane</keyword>
<feature type="compositionally biased region" description="Polar residues" evidence="1">
    <location>
        <begin position="115"/>
        <end position="131"/>
    </location>
</feature>
<gene>
    <name evidence="3" type="ORF">RDB_LOCUS68639</name>
</gene>
<feature type="transmembrane region" description="Helical" evidence="2">
    <location>
        <begin position="17"/>
        <end position="38"/>
    </location>
</feature>
<comment type="caution">
    <text evidence="3">The sequence shown here is derived from an EMBL/GenBank/DDBJ whole genome shotgun (WGS) entry which is preliminary data.</text>
</comment>
<organism evidence="3 4">
    <name type="scientific">Rhizoctonia solani</name>
    <dbReference type="NCBI Taxonomy" id="456999"/>
    <lineage>
        <taxon>Eukaryota</taxon>
        <taxon>Fungi</taxon>
        <taxon>Dikarya</taxon>
        <taxon>Basidiomycota</taxon>
        <taxon>Agaricomycotina</taxon>
        <taxon>Agaricomycetes</taxon>
        <taxon>Cantharellales</taxon>
        <taxon>Ceratobasidiaceae</taxon>
        <taxon>Rhizoctonia</taxon>
    </lineage>
</organism>
<accession>A0A8H3BD20</accession>
<feature type="compositionally biased region" description="Basic and acidic residues" evidence="1">
    <location>
        <begin position="260"/>
        <end position="291"/>
    </location>
</feature>
<dbReference type="AlphaFoldDB" id="A0A8H3BD20"/>
<dbReference type="EMBL" id="CAJMWV010002055">
    <property type="protein sequence ID" value="CAE6452861.1"/>
    <property type="molecule type" value="Genomic_DNA"/>
</dbReference>
<evidence type="ECO:0000313" key="3">
    <source>
        <dbReference type="EMBL" id="CAE6452861.1"/>
    </source>
</evidence>
<reference evidence="3" key="1">
    <citation type="submission" date="2021-01" db="EMBL/GenBank/DDBJ databases">
        <authorList>
            <person name="Kaushik A."/>
        </authorList>
    </citation>
    <scope>NUCLEOTIDE SEQUENCE</scope>
    <source>
        <strain evidence="3">AG3-1AP</strain>
    </source>
</reference>
<dbReference type="Proteomes" id="UP000663831">
    <property type="component" value="Unassembled WGS sequence"/>
</dbReference>
<protein>
    <recommendedName>
        <fullName evidence="5">Transmembrane protein</fullName>
    </recommendedName>
</protein>
<feature type="region of interest" description="Disordered" evidence="1">
    <location>
        <begin position="447"/>
        <end position="518"/>
    </location>
</feature>
<evidence type="ECO:0000256" key="1">
    <source>
        <dbReference type="SAM" id="MobiDB-lite"/>
    </source>
</evidence>
<feature type="compositionally biased region" description="Pro residues" evidence="1">
    <location>
        <begin position="132"/>
        <end position="149"/>
    </location>
</feature>
<feature type="compositionally biased region" description="Pro residues" evidence="1">
    <location>
        <begin position="195"/>
        <end position="215"/>
    </location>
</feature>
<proteinExistence type="predicted"/>
<feature type="compositionally biased region" description="Basic and acidic residues" evidence="1">
    <location>
        <begin position="58"/>
        <end position="101"/>
    </location>
</feature>
<sequence length="654" mass="71320">MADSSRTLVTALIRTEMWTQTTTGCVIVVLAAVLAAMWRRRRWRRAKPWLAKLRAETANKTEKERMSNKETPKETLRTMPKDIPKELSDKEKKIKAESVKRTKERRRRGKDSKPIRTSTVPPSSTDNQLTPPAQPSPSPHLIPLPPSPTMSPTLVFSGPISPVSTAFGTEIPTSTPPTSTPVSPVFSTTAKPRLPAFPPASPLPPTLARKPPPIVRRPIPSIDTNTGSPNRKPSYIAERKGSKEGAGAEEVEFPTLNSFPREERPKAGRKPSDAGRKDRARKPSDAHKKATPESTQIASLKGALEAARLREEEVTEERRTWHKKEQELQTQVNQLSHQLHALTIAFASGGGQGFPPYGYGYGTAVDPAQPTTPVMKSETATETEYVAPARTPNGPAYPAMYIPYPQFPVFMVPHGPPMPSPTPTMSPPPMSPQAPSYLFSQHPWPMHRGGSPMHHGHPMNSPSGMPMNHGAPGIPSRYSNFYSGSPRRGGSHLPRRQGTGTPSTPSVGSVEDSIPLAGMDNFGGDAGFASRDMSFMPPTKDAFSLFGQDRSFSSPTCFPPPSKDPSIPDTTDDYIPLRDDYIPLPPRPSGTKREREPETDDDDDDDSSSSASDEDSVIFEDGSVSESVNLSFRGSERGKGELEAVRIVGEQDTI</sequence>
<keyword evidence="2" id="KW-1133">Transmembrane helix</keyword>
<evidence type="ECO:0000256" key="2">
    <source>
        <dbReference type="SAM" id="Phobius"/>
    </source>
</evidence>
<feature type="compositionally biased region" description="Low complexity" evidence="1">
    <location>
        <begin position="180"/>
        <end position="194"/>
    </location>
</feature>
<feature type="region of interest" description="Disordered" evidence="1">
    <location>
        <begin position="540"/>
        <end position="654"/>
    </location>
</feature>
<keyword evidence="2" id="KW-0472">Membrane</keyword>
<evidence type="ECO:0008006" key="5">
    <source>
        <dbReference type="Google" id="ProtNLM"/>
    </source>
</evidence>
<evidence type="ECO:0000313" key="4">
    <source>
        <dbReference type="Proteomes" id="UP000663831"/>
    </source>
</evidence>
<feature type="compositionally biased region" description="Basic and acidic residues" evidence="1">
    <location>
        <begin position="634"/>
        <end position="644"/>
    </location>
</feature>
<feature type="compositionally biased region" description="Acidic residues" evidence="1">
    <location>
        <begin position="597"/>
        <end position="618"/>
    </location>
</feature>